<dbReference type="InterPro" id="IPR010657">
    <property type="entry name" value="ImpA_N"/>
</dbReference>
<reference evidence="3 4" key="2">
    <citation type="journal article" date="2016" name="Environ. Microbiol. Rep.">
        <title>Metagenomic evidence for the presence of phototrophic Gemmatimonadetes bacteria in diverse environments.</title>
        <authorList>
            <person name="Zeng Y."/>
            <person name="Baumbach J."/>
            <person name="Barbosa E.G."/>
            <person name="Azevedo V."/>
            <person name="Zhang C."/>
            <person name="Koblizek M."/>
        </authorList>
    </citation>
    <scope>NUCLEOTIDE SEQUENCE [LARGE SCALE GENOMIC DNA]</scope>
    <source>
        <strain evidence="3 4">AP64</strain>
    </source>
</reference>
<dbReference type="PANTHER" id="PTHR37024">
    <property type="entry name" value="TYPE VI SECRETION SYSTEM DUF2094 AND IMPA-RELATED DOMAIN PROTEIN"/>
    <property type="match status" value="1"/>
</dbReference>
<dbReference type="InterPro" id="IPR017739">
    <property type="entry name" value="T6SS-assoc_VCA0119"/>
</dbReference>
<dbReference type="RefSeq" id="WP_026848847.1">
    <property type="nucleotide sequence ID" value="NZ_CP011454.1"/>
</dbReference>
<keyword evidence="4" id="KW-1185">Reference proteome</keyword>
<feature type="region of interest" description="Disordered" evidence="1">
    <location>
        <begin position="253"/>
        <end position="289"/>
    </location>
</feature>
<accession>A0A143BML3</accession>
<gene>
    <name evidence="3" type="ORF">GEMMAAP_19290</name>
</gene>
<dbReference type="eggNOG" id="COG3515">
    <property type="taxonomic scope" value="Bacteria"/>
</dbReference>
<dbReference type="STRING" id="1379270.GEMMAAP_19290"/>
<dbReference type="Pfam" id="PF16989">
    <property type="entry name" value="T6SS_VasJ"/>
    <property type="match status" value="1"/>
</dbReference>
<name>A0A143BML3_9BACT</name>
<feature type="compositionally biased region" description="Acidic residues" evidence="1">
    <location>
        <begin position="254"/>
        <end position="263"/>
    </location>
</feature>
<evidence type="ECO:0000259" key="2">
    <source>
        <dbReference type="Pfam" id="PF06812"/>
    </source>
</evidence>
<dbReference type="InterPro" id="IPR017740">
    <property type="entry name" value="TssA-like"/>
</dbReference>
<reference evidence="3 4" key="1">
    <citation type="journal article" date="2014" name="Proc. Natl. Acad. Sci. U.S.A.">
        <title>Functional type 2 photosynthetic reaction centers found in the rare bacterial phylum Gemmatimonadetes.</title>
        <authorList>
            <person name="Zeng Y."/>
            <person name="Feng F."/>
            <person name="Medova H."/>
            <person name="Dean J."/>
            <person name="Koblizek M."/>
        </authorList>
    </citation>
    <scope>NUCLEOTIDE SEQUENCE [LARGE SCALE GENOMIC DNA]</scope>
    <source>
        <strain evidence="3 4">AP64</strain>
    </source>
</reference>
<dbReference type="PANTHER" id="PTHR37024:SF5">
    <property type="entry name" value="IMPA N-TERMINAL DOMAIN-CONTAINING PROTEIN"/>
    <property type="match status" value="1"/>
</dbReference>
<proteinExistence type="predicted"/>
<dbReference type="Pfam" id="PF06812">
    <property type="entry name" value="ImpA_N"/>
    <property type="match status" value="1"/>
</dbReference>
<dbReference type="KEGG" id="gph:GEMMAAP_19290"/>
<evidence type="ECO:0000313" key="4">
    <source>
        <dbReference type="Proteomes" id="UP000076404"/>
    </source>
</evidence>
<evidence type="ECO:0000313" key="3">
    <source>
        <dbReference type="EMBL" id="AMW06349.1"/>
    </source>
</evidence>
<feature type="domain" description="ImpA N-terminal" evidence="2">
    <location>
        <begin position="12"/>
        <end position="127"/>
    </location>
</feature>
<dbReference type="Proteomes" id="UP000076404">
    <property type="component" value="Chromosome"/>
</dbReference>
<evidence type="ECO:0000256" key="1">
    <source>
        <dbReference type="SAM" id="MobiDB-lite"/>
    </source>
</evidence>
<sequence>MPLNADLLAACLTPIPGEQPAGVELRYDPRLNAIKEARREELVPGPDAKAADWATVVTLCSGYLQKETKDLQLAAWLTEALMRRQGFGGLLTGVAINRGLLESFWDTVYPLPEDDDLELRAGPIEWIGSKLALPVRLTPVIGRFSCADLDTARSVPDEQKAQQNEEQAALREQAVAAGKPTPEDVESASEALSKVQVRAVIADIDATLLEIQSLEKVTDDRFGRDSPSLLPLRNALDEPRRILASLLARKLETDPDPVEEIPAEGEGAGEGAGDVDGDGTQSPEPVSAADAGRRIGVIARWLRQQQRTSPSAYRLVRGYRWGELLAQGTELELRLLEAPPTAVRSRLRAFMLDAKWAELLEQGEVLMATAAGRGWLDLQRYAWTAATNLGAEYAPVAAAIRSELRTLLAAFPQLPRLTLMDETPTANEETRAWIAEEILEEAAPLAEVGEAQDAMPSDGTELLAVALDADHRTAEQGGLARARTRHPAAPTAGDSFDLALAELRGGRPQRAIELLTVELQRERSPRGRFLRQTQLAFVMVEAGLTAVAFPILQQLLEQVDEQKLDQWESGPLVAQPLALMYRVLRARNENESEQEQLYLRICRLDPIQALALRS</sequence>
<organism evidence="3 4">
    <name type="scientific">Gemmatimonas phototrophica</name>
    <dbReference type="NCBI Taxonomy" id="1379270"/>
    <lineage>
        <taxon>Bacteria</taxon>
        <taxon>Pseudomonadati</taxon>
        <taxon>Gemmatimonadota</taxon>
        <taxon>Gemmatimonadia</taxon>
        <taxon>Gemmatimonadales</taxon>
        <taxon>Gemmatimonadaceae</taxon>
        <taxon>Gemmatimonas</taxon>
    </lineage>
</organism>
<protein>
    <recommendedName>
        <fullName evidence="2">ImpA N-terminal domain-containing protein</fullName>
    </recommendedName>
</protein>
<dbReference type="NCBIfam" id="TIGR03363">
    <property type="entry name" value="VI_chp_8"/>
    <property type="match status" value="1"/>
</dbReference>
<dbReference type="OrthoDB" id="9771118at2"/>
<dbReference type="AlphaFoldDB" id="A0A143BML3"/>
<dbReference type="EMBL" id="CP011454">
    <property type="protein sequence ID" value="AMW06349.1"/>
    <property type="molecule type" value="Genomic_DNA"/>
</dbReference>